<name>A0A9W4DV79_9ACTN</name>
<gene>
    <name evidence="1" type="ORF">SCOCK_690012</name>
</gene>
<reference evidence="1" key="1">
    <citation type="submission" date="2021-05" db="EMBL/GenBank/DDBJ databases">
        <authorList>
            <person name="Arsene-Ploetze F."/>
        </authorList>
    </citation>
    <scope>NUCLEOTIDE SEQUENCE</scope>
    <source>
        <strain evidence="1">DSM 42138</strain>
    </source>
</reference>
<proteinExistence type="predicted"/>
<organism evidence="1 2">
    <name type="scientific">Actinacidiphila cocklensis</name>
    <dbReference type="NCBI Taxonomy" id="887465"/>
    <lineage>
        <taxon>Bacteria</taxon>
        <taxon>Bacillati</taxon>
        <taxon>Actinomycetota</taxon>
        <taxon>Actinomycetes</taxon>
        <taxon>Kitasatosporales</taxon>
        <taxon>Streptomycetaceae</taxon>
        <taxon>Actinacidiphila</taxon>
    </lineage>
</organism>
<dbReference type="Proteomes" id="UP001152519">
    <property type="component" value="Unassembled WGS sequence"/>
</dbReference>
<dbReference type="AlphaFoldDB" id="A0A9W4DV79"/>
<sequence length="49" mass="5159">MLGEPPEILGCGPGTFEDRVPRAAVREPAVKETYLIRAAEGLALRHGGG</sequence>
<protein>
    <submittedName>
        <fullName evidence="1">Uncharacterized protein</fullName>
    </submittedName>
</protein>
<keyword evidence="2" id="KW-1185">Reference proteome</keyword>
<evidence type="ECO:0000313" key="2">
    <source>
        <dbReference type="Proteomes" id="UP001152519"/>
    </source>
</evidence>
<accession>A0A9W4DV79</accession>
<comment type="caution">
    <text evidence="1">The sequence shown here is derived from an EMBL/GenBank/DDBJ whole genome shotgun (WGS) entry which is preliminary data.</text>
</comment>
<evidence type="ECO:0000313" key="1">
    <source>
        <dbReference type="EMBL" id="CAG6398295.1"/>
    </source>
</evidence>
<dbReference type="EMBL" id="CAJSLV010000102">
    <property type="protein sequence ID" value="CAG6398295.1"/>
    <property type="molecule type" value="Genomic_DNA"/>
</dbReference>